<dbReference type="PROSITE" id="PS51276">
    <property type="entry name" value="PEPTIDASE_C56_PFPI"/>
    <property type="match status" value="1"/>
</dbReference>
<dbReference type="Gene3D" id="3.40.50.880">
    <property type="match status" value="1"/>
</dbReference>
<dbReference type="InterPro" id="IPR029062">
    <property type="entry name" value="Class_I_gatase-like"/>
</dbReference>
<dbReference type="RefSeq" id="WP_260795945.1">
    <property type="nucleotide sequence ID" value="NZ_CP093313.1"/>
</dbReference>
<evidence type="ECO:0000259" key="2">
    <source>
        <dbReference type="Pfam" id="PF01965"/>
    </source>
</evidence>
<evidence type="ECO:0000313" key="4">
    <source>
        <dbReference type="Proteomes" id="UP001059380"/>
    </source>
</evidence>
<dbReference type="AlphaFoldDB" id="A0A9J7BUJ5"/>
<dbReference type="Proteomes" id="UP001059380">
    <property type="component" value="Chromosome"/>
</dbReference>
<feature type="domain" description="DJ-1/PfpI" evidence="2">
    <location>
        <begin position="7"/>
        <end position="174"/>
    </location>
</feature>
<sequence length="185" mass="19989">MASLSGKKIAFLATDGFEQAELLDPRKALDEAGATTIVISPKSGEIKAWDMKDWGKTIKVDKALADANPNDYDGLVLPGGVINPDHLRMDPAAVNFVKKFVETGRTTAAICHGPWTLVEAGVVRGKTVTSWPSLKTDLKNAGANWVDQEVVTDGQFIFSRKPDDIPAFSRTIIEHLSNNASQRAA</sequence>
<evidence type="ECO:0000313" key="3">
    <source>
        <dbReference type="EMBL" id="UWZ86304.1"/>
    </source>
</evidence>
<dbReference type="PANTHER" id="PTHR42733">
    <property type="entry name" value="DJ-1 PROTEIN"/>
    <property type="match status" value="1"/>
</dbReference>
<dbReference type="Pfam" id="PF01965">
    <property type="entry name" value="DJ-1_PfpI"/>
    <property type="match status" value="1"/>
</dbReference>
<dbReference type="SUPFAM" id="SSF52317">
    <property type="entry name" value="Class I glutamine amidotransferase-like"/>
    <property type="match status" value="1"/>
</dbReference>
<dbReference type="EMBL" id="CP093313">
    <property type="protein sequence ID" value="UWZ86304.1"/>
    <property type="molecule type" value="Genomic_DNA"/>
</dbReference>
<reference evidence="3" key="1">
    <citation type="submission" date="2021-04" db="EMBL/GenBank/DDBJ databases">
        <title>Phylogenetic analysis of Acidobacteriaceae.</title>
        <authorList>
            <person name="Qiu L."/>
            <person name="Zhang Q."/>
        </authorList>
    </citation>
    <scope>NUCLEOTIDE SEQUENCE</scope>
    <source>
        <strain evidence="3">DSM 25168</strain>
    </source>
</reference>
<name>A0A9J7BUJ5_9BACT</name>
<dbReference type="PANTHER" id="PTHR42733:SF12">
    <property type="entry name" value="PROTEINASE"/>
    <property type="match status" value="1"/>
</dbReference>
<keyword evidence="4" id="KW-1185">Reference proteome</keyword>
<dbReference type="InterPro" id="IPR002818">
    <property type="entry name" value="DJ-1/PfpI"/>
</dbReference>
<proteinExistence type="inferred from homology"/>
<protein>
    <submittedName>
        <fullName evidence="3">Type 1 glutamine amidotransferase</fullName>
    </submittedName>
</protein>
<evidence type="ECO:0000256" key="1">
    <source>
        <dbReference type="ARBA" id="ARBA00008542"/>
    </source>
</evidence>
<comment type="similarity">
    <text evidence="1">Belongs to the peptidase C56 family.</text>
</comment>
<accession>A0A9J7BUJ5</accession>
<dbReference type="NCBIfam" id="TIGR01382">
    <property type="entry name" value="PfpI"/>
    <property type="match status" value="1"/>
</dbReference>
<dbReference type="CDD" id="cd03134">
    <property type="entry name" value="GATase1_PfpI_like"/>
    <property type="match status" value="1"/>
</dbReference>
<gene>
    <name evidence="3" type="ORF">MOP44_10240</name>
</gene>
<organism evidence="3 4">
    <name type="scientific">Occallatibacter riparius</name>
    <dbReference type="NCBI Taxonomy" id="1002689"/>
    <lineage>
        <taxon>Bacteria</taxon>
        <taxon>Pseudomonadati</taxon>
        <taxon>Acidobacteriota</taxon>
        <taxon>Terriglobia</taxon>
        <taxon>Terriglobales</taxon>
        <taxon>Acidobacteriaceae</taxon>
        <taxon>Occallatibacter</taxon>
    </lineage>
</organism>
<dbReference type="InterPro" id="IPR006286">
    <property type="entry name" value="C56_PfpI-like"/>
</dbReference>
<keyword evidence="3" id="KW-0315">Glutamine amidotransferase</keyword>
<dbReference type="KEGG" id="orp:MOP44_10240"/>